<dbReference type="Gene3D" id="3.40.50.720">
    <property type="entry name" value="NAD(P)-binding Rossmann-like Domain"/>
    <property type="match status" value="1"/>
</dbReference>
<organism evidence="3 4">
    <name type="scientific">Sphingopyxis jiangsuensis</name>
    <dbReference type="NCBI Taxonomy" id="2871171"/>
    <lineage>
        <taxon>Bacteria</taxon>
        <taxon>Pseudomonadati</taxon>
        <taxon>Pseudomonadota</taxon>
        <taxon>Alphaproteobacteria</taxon>
        <taxon>Sphingomonadales</taxon>
        <taxon>Sphingomonadaceae</taxon>
        <taxon>Sphingopyxis</taxon>
    </lineage>
</organism>
<dbReference type="Pfam" id="PF01408">
    <property type="entry name" value="GFO_IDH_MocA"/>
    <property type="match status" value="1"/>
</dbReference>
<evidence type="ECO:0000259" key="2">
    <source>
        <dbReference type="Pfam" id="PF22725"/>
    </source>
</evidence>
<dbReference type="RefSeq" id="WP_201927362.1">
    <property type="nucleotide sequence ID" value="NZ_JAERPO010000002.1"/>
</dbReference>
<reference evidence="3" key="1">
    <citation type="submission" date="2021-08" db="EMBL/GenBank/DDBJ databases">
        <title>Sphingopyxis panaciterrulae sp. nov., isolated from the surface water of the Yellow Sea.</title>
        <authorList>
            <person name="Gao Z."/>
            <person name="Zhang D."/>
            <person name="Zhang A."/>
        </authorList>
    </citation>
    <scope>NUCLEOTIDE SEQUENCE</scope>
    <source>
        <strain evidence="3">XHP0097</strain>
    </source>
</reference>
<evidence type="ECO:0000259" key="1">
    <source>
        <dbReference type="Pfam" id="PF01408"/>
    </source>
</evidence>
<feature type="domain" description="GFO/IDH/MocA-like oxidoreductase" evidence="2">
    <location>
        <begin position="129"/>
        <end position="245"/>
    </location>
</feature>
<feature type="domain" description="Gfo/Idh/MocA-like oxidoreductase N-terminal" evidence="1">
    <location>
        <begin position="4"/>
        <end position="120"/>
    </location>
</feature>
<protein>
    <submittedName>
        <fullName evidence="3">Gfo/Idh/MocA family oxidoreductase</fullName>
    </submittedName>
</protein>
<dbReference type="SUPFAM" id="SSF51735">
    <property type="entry name" value="NAD(P)-binding Rossmann-fold domains"/>
    <property type="match status" value="1"/>
</dbReference>
<dbReference type="PANTHER" id="PTHR43708">
    <property type="entry name" value="CONSERVED EXPRESSED OXIDOREDUCTASE (EUROFUNG)"/>
    <property type="match status" value="1"/>
</dbReference>
<evidence type="ECO:0000313" key="4">
    <source>
        <dbReference type="Proteomes" id="UP001166571"/>
    </source>
</evidence>
<dbReference type="InterPro" id="IPR036291">
    <property type="entry name" value="NAD(P)-bd_dom_sf"/>
</dbReference>
<name>A0ABS7MI60_9SPHN</name>
<dbReference type="InterPro" id="IPR055170">
    <property type="entry name" value="GFO_IDH_MocA-like_dom"/>
</dbReference>
<dbReference type="PANTHER" id="PTHR43708:SF8">
    <property type="entry name" value="OXIDOREDUCTASE"/>
    <property type="match status" value="1"/>
</dbReference>
<gene>
    <name evidence="3" type="ORF">K5P26_14770</name>
</gene>
<dbReference type="InterPro" id="IPR051317">
    <property type="entry name" value="Gfo/Idh/MocA_oxidoreduct"/>
</dbReference>
<dbReference type="Pfam" id="PF22725">
    <property type="entry name" value="GFO_IDH_MocA_C3"/>
    <property type="match status" value="1"/>
</dbReference>
<dbReference type="EMBL" id="JAILXK010000002">
    <property type="protein sequence ID" value="MBY4638404.1"/>
    <property type="molecule type" value="Genomic_DNA"/>
</dbReference>
<proteinExistence type="predicted"/>
<dbReference type="Gene3D" id="3.30.360.10">
    <property type="entry name" value="Dihydrodipicolinate Reductase, domain 2"/>
    <property type="match status" value="1"/>
</dbReference>
<sequence>MTGVAFIGAGTVASLYGQAFEAGVNARFCGAFDRDPGAAALMAEHLGGRAYAGVEELLADPAVDAVIVMTPTETHYAIAMQALSAGKHVLLEKPVATTVSEIDALDQAARSRGLVCMPAHNYIYNSTLQRAHRLARDGKLGNIASFWMLYNIAHSPDVARRYGGVLRAVGIHPIYTMLYLVGRPVRVKAAASRLASRGLPFEDQAMITCELPGGALANLWVSFAASDVARDPWTMTCKLIGDGGAASFSWNDTLCSDEGGPAWGIPEYVESFAAELEHFVGVCIARGAPPLSTLADARTAQRIIEAAERSIANDGRFEFVDADGDDPS</sequence>
<dbReference type="InterPro" id="IPR000683">
    <property type="entry name" value="Gfo/Idh/MocA-like_OxRdtase_N"/>
</dbReference>
<dbReference type="Proteomes" id="UP001166571">
    <property type="component" value="Unassembled WGS sequence"/>
</dbReference>
<comment type="caution">
    <text evidence="3">The sequence shown here is derived from an EMBL/GenBank/DDBJ whole genome shotgun (WGS) entry which is preliminary data.</text>
</comment>
<dbReference type="SUPFAM" id="SSF55347">
    <property type="entry name" value="Glyceraldehyde-3-phosphate dehydrogenase-like, C-terminal domain"/>
    <property type="match status" value="1"/>
</dbReference>
<accession>A0ABS7MI60</accession>
<evidence type="ECO:0000313" key="3">
    <source>
        <dbReference type="EMBL" id="MBY4638404.1"/>
    </source>
</evidence>
<keyword evidence="4" id="KW-1185">Reference proteome</keyword>